<name>X1T975_9ZZZZ</name>
<dbReference type="SUPFAM" id="SSF55469">
    <property type="entry name" value="FMN-dependent nitroreductase-like"/>
    <property type="match status" value="1"/>
</dbReference>
<dbReference type="InterPro" id="IPR029479">
    <property type="entry name" value="Nitroreductase"/>
</dbReference>
<keyword evidence="3" id="KW-0472">Membrane</keyword>
<sequence length="203" mass="22988">PVIEAINNRMSIRSYKPKPIPKDVLNTIIEAGNQAPSRGRQEKGSKEFLFQPWRFVVVKDPEFKQKLVQTTHPFWKNMLESMKESQPEIYEQVMMQYKAMLEPKDMVYYSAPVILFVIGLTGYDVSCALACENIMVAATSFGLGSCYVGFGAMVKGNADVVKALELTDDERIYGPILLGYPKEEPSTLASIRPKKKEPMIKWI</sequence>
<keyword evidence="3" id="KW-1133">Transmembrane helix</keyword>
<dbReference type="PANTHER" id="PTHR43673:SF10">
    <property type="entry name" value="NADH DEHYDROGENASE_NAD(P)H NITROREDUCTASE XCC3605-RELATED"/>
    <property type="match status" value="1"/>
</dbReference>
<keyword evidence="2" id="KW-0560">Oxidoreductase</keyword>
<proteinExistence type="inferred from homology"/>
<dbReference type="Gene3D" id="3.40.109.10">
    <property type="entry name" value="NADH Oxidase"/>
    <property type="match status" value="1"/>
</dbReference>
<evidence type="ECO:0000256" key="1">
    <source>
        <dbReference type="ARBA" id="ARBA00007118"/>
    </source>
</evidence>
<dbReference type="GO" id="GO:0016491">
    <property type="term" value="F:oxidoreductase activity"/>
    <property type="evidence" value="ECO:0007669"/>
    <property type="project" value="UniProtKB-KW"/>
</dbReference>
<protein>
    <recommendedName>
        <fullName evidence="4">Nitroreductase domain-containing protein</fullName>
    </recommendedName>
</protein>
<organism evidence="5">
    <name type="scientific">marine sediment metagenome</name>
    <dbReference type="NCBI Taxonomy" id="412755"/>
    <lineage>
        <taxon>unclassified sequences</taxon>
        <taxon>metagenomes</taxon>
        <taxon>ecological metagenomes</taxon>
    </lineage>
</organism>
<accession>X1T975</accession>
<dbReference type="EMBL" id="BARW01020078">
    <property type="protein sequence ID" value="GAJ01913.1"/>
    <property type="molecule type" value="Genomic_DNA"/>
</dbReference>
<evidence type="ECO:0000256" key="2">
    <source>
        <dbReference type="ARBA" id="ARBA00023002"/>
    </source>
</evidence>
<feature type="domain" description="Nitroreductase" evidence="4">
    <location>
        <begin position="6"/>
        <end position="180"/>
    </location>
</feature>
<evidence type="ECO:0000259" key="4">
    <source>
        <dbReference type="Pfam" id="PF00881"/>
    </source>
</evidence>
<gene>
    <name evidence="5" type="ORF">S12H4_33993</name>
</gene>
<feature type="non-terminal residue" evidence="5">
    <location>
        <position position="1"/>
    </location>
</feature>
<keyword evidence="3" id="KW-0812">Transmembrane</keyword>
<feature type="transmembrane region" description="Helical" evidence="3">
    <location>
        <begin position="106"/>
        <end position="123"/>
    </location>
</feature>
<dbReference type="PANTHER" id="PTHR43673">
    <property type="entry name" value="NAD(P)H NITROREDUCTASE YDGI-RELATED"/>
    <property type="match status" value="1"/>
</dbReference>
<evidence type="ECO:0000256" key="3">
    <source>
        <dbReference type="SAM" id="Phobius"/>
    </source>
</evidence>
<dbReference type="InterPro" id="IPR000415">
    <property type="entry name" value="Nitroreductase-like"/>
</dbReference>
<comment type="similarity">
    <text evidence="1">Belongs to the nitroreductase family.</text>
</comment>
<reference evidence="5" key="1">
    <citation type="journal article" date="2014" name="Front. Microbiol.">
        <title>High frequency of phylogenetically diverse reductive dehalogenase-homologous genes in deep subseafloor sedimentary metagenomes.</title>
        <authorList>
            <person name="Kawai M."/>
            <person name="Futagami T."/>
            <person name="Toyoda A."/>
            <person name="Takaki Y."/>
            <person name="Nishi S."/>
            <person name="Hori S."/>
            <person name="Arai W."/>
            <person name="Tsubouchi T."/>
            <person name="Morono Y."/>
            <person name="Uchiyama I."/>
            <person name="Ito T."/>
            <person name="Fujiyama A."/>
            <person name="Inagaki F."/>
            <person name="Takami H."/>
        </authorList>
    </citation>
    <scope>NUCLEOTIDE SEQUENCE</scope>
    <source>
        <strain evidence="5">Expedition CK06-06</strain>
    </source>
</reference>
<comment type="caution">
    <text evidence="5">The sequence shown here is derived from an EMBL/GenBank/DDBJ whole genome shotgun (WGS) entry which is preliminary data.</text>
</comment>
<evidence type="ECO:0000313" key="5">
    <source>
        <dbReference type="EMBL" id="GAJ01913.1"/>
    </source>
</evidence>
<dbReference type="AlphaFoldDB" id="X1T975"/>
<dbReference type="Pfam" id="PF00881">
    <property type="entry name" value="Nitroreductase"/>
    <property type="match status" value="1"/>
</dbReference>